<dbReference type="InterPro" id="IPR017896">
    <property type="entry name" value="4Fe4S_Fe-S-bd"/>
</dbReference>
<proteinExistence type="predicted"/>
<evidence type="ECO:0000313" key="3">
    <source>
        <dbReference type="Proteomes" id="UP000217528"/>
    </source>
</evidence>
<dbReference type="PROSITE" id="PS51379">
    <property type="entry name" value="4FE4S_FER_2"/>
    <property type="match status" value="2"/>
</dbReference>
<dbReference type="PROSITE" id="PS00198">
    <property type="entry name" value="4FE4S_FER_1"/>
    <property type="match status" value="2"/>
</dbReference>
<dbReference type="AlphaFoldDB" id="A0A2A2HAJ6"/>
<keyword evidence="3" id="KW-1185">Reference proteome</keyword>
<accession>A0A2A2HAJ6</accession>
<evidence type="ECO:0000313" key="2">
    <source>
        <dbReference type="EMBL" id="PAV06511.1"/>
    </source>
</evidence>
<dbReference type="EMBL" id="LMVN01000029">
    <property type="protein sequence ID" value="PAV06511.1"/>
    <property type="molecule type" value="Genomic_DNA"/>
</dbReference>
<dbReference type="InterPro" id="IPR017900">
    <property type="entry name" value="4Fe4S_Fe_S_CS"/>
</dbReference>
<feature type="domain" description="4Fe-4S ferredoxin-type" evidence="1">
    <location>
        <begin position="1"/>
        <end position="31"/>
    </location>
</feature>
<organism evidence="2 3">
    <name type="scientific">Methanosphaera cuniculi</name>
    <dbReference type="NCBI Taxonomy" id="1077256"/>
    <lineage>
        <taxon>Archaea</taxon>
        <taxon>Methanobacteriati</taxon>
        <taxon>Methanobacteriota</taxon>
        <taxon>Methanomada group</taxon>
        <taxon>Methanobacteria</taxon>
        <taxon>Methanobacteriales</taxon>
        <taxon>Methanobacteriaceae</taxon>
        <taxon>Methanosphaera</taxon>
    </lineage>
</organism>
<protein>
    <submittedName>
        <fullName evidence="2">Ferredoxin</fullName>
    </submittedName>
</protein>
<comment type="caution">
    <text evidence="2">The sequence shown here is derived from an EMBL/GenBank/DDBJ whole genome shotgun (WGS) entry which is preliminary data.</text>
</comment>
<gene>
    <name evidence="2" type="ORF">ASJ82_04645</name>
</gene>
<dbReference type="GO" id="GO:0016491">
    <property type="term" value="F:oxidoreductase activity"/>
    <property type="evidence" value="ECO:0007669"/>
    <property type="project" value="UniProtKB-ARBA"/>
</dbReference>
<dbReference type="Gene3D" id="3.30.70.20">
    <property type="match status" value="2"/>
</dbReference>
<name>A0A2A2HAJ6_9EURY</name>
<dbReference type="SUPFAM" id="SSF54862">
    <property type="entry name" value="4Fe-4S ferredoxins"/>
    <property type="match status" value="1"/>
</dbReference>
<evidence type="ECO:0000259" key="1">
    <source>
        <dbReference type="PROSITE" id="PS51379"/>
    </source>
</evidence>
<dbReference type="Pfam" id="PF00037">
    <property type="entry name" value="Fer4"/>
    <property type="match status" value="2"/>
</dbReference>
<feature type="domain" description="4Fe-4S ferredoxin-type" evidence="1">
    <location>
        <begin position="48"/>
        <end position="78"/>
    </location>
</feature>
<reference evidence="2 3" key="1">
    <citation type="journal article" date="2017" name="BMC Genomics">
        <title>Genomic analysis of methanogenic archaea reveals a shift towards energy conservation.</title>
        <authorList>
            <person name="Gilmore S.P."/>
            <person name="Henske J.K."/>
            <person name="Sexton J.A."/>
            <person name="Solomon K.V."/>
            <person name="Seppala S."/>
            <person name="Yoo J.I."/>
            <person name="Huyett L.M."/>
            <person name="Pressman A."/>
            <person name="Cogan J.Z."/>
            <person name="Kivenson V."/>
            <person name="Peng X."/>
            <person name="Tan Y."/>
            <person name="Valentine D.L."/>
            <person name="O'Malley M.A."/>
        </authorList>
    </citation>
    <scope>NUCLEOTIDE SEQUENCE [LARGE SCALE GENOMIC DNA]</scope>
    <source>
        <strain evidence="2 3">1R-7</strain>
    </source>
</reference>
<sequence>MMLKINQDHCLGCGACVIVCPINQQICPEITGGNGPDTTDVIMLVENGIIKLFHPEKCNECLICNTTCPTKAIYHGDK</sequence>
<dbReference type="Proteomes" id="UP000217528">
    <property type="component" value="Unassembled WGS sequence"/>
</dbReference>
<dbReference type="OrthoDB" id="230142at2157"/>